<sequence>MNQAAKAGDTVQVHYTGKFDDGSVFDSSAGRDPLEFTVGSGQVIPGFEQAVEGMAVGQTKTVTIPAAEAYGDRVAEAVLQVPREQLPPDLEPEVGQQLVMQSRDGRQIPIVVVEVTEDSITIDANHPLAGRDLTFEIELVAVQ</sequence>
<comment type="subcellular location">
    <subcellularLocation>
        <location evidence="2">Cytoplasm</location>
    </subcellularLocation>
</comment>
<dbReference type="InterPro" id="IPR001179">
    <property type="entry name" value="PPIase_FKBP_dom"/>
</dbReference>
<keyword evidence="7 9" id="KW-0413">Isomerase</keyword>
<evidence type="ECO:0000256" key="9">
    <source>
        <dbReference type="PROSITE-ProRule" id="PRU00277"/>
    </source>
</evidence>
<dbReference type="Gene3D" id="3.10.50.40">
    <property type="match status" value="1"/>
</dbReference>
<dbReference type="EC" id="5.2.1.8" evidence="10"/>
<dbReference type="Proteomes" id="UP000669605">
    <property type="component" value="Unassembled WGS sequence"/>
</dbReference>
<evidence type="ECO:0000256" key="6">
    <source>
        <dbReference type="ARBA" id="ARBA00023186"/>
    </source>
</evidence>
<protein>
    <recommendedName>
        <fullName evidence="10">Peptidyl-prolyl cis-trans isomerase</fullName>
        <ecNumber evidence="10">5.2.1.8</ecNumber>
    </recommendedName>
</protein>
<evidence type="ECO:0000256" key="7">
    <source>
        <dbReference type="ARBA" id="ARBA00023235"/>
    </source>
</evidence>
<comment type="catalytic activity">
    <reaction evidence="1 9 10">
        <text>[protein]-peptidylproline (omega=180) = [protein]-peptidylproline (omega=0)</text>
        <dbReference type="Rhea" id="RHEA:16237"/>
        <dbReference type="Rhea" id="RHEA-COMP:10747"/>
        <dbReference type="Rhea" id="RHEA-COMP:10748"/>
        <dbReference type="ChEBI" id="CHEBI:83833"/>
        <dbReference type="ChEBI" id="CHEBI:83834"/>
        <dbReference type="EC" id="5.2.1.8"/>
    </reaction>
</comment>
<evidence type="ECO:0000313" key="12">
    <source>
        <dbReference type="EMBL" id="NMH15932.1"/>
    </source>
</evidence>
<name>A0ABX1QJ09_9PROT</name>
<accession>A0ABX1QJ09</accession>
<organism evidence="12 13">
    <name type="scientific">Tepidiphilus baoligensis</name>
    <dbReference type="NCBI Taxonomy" id="2698687"/>
    <lineage>
        <taxon>Bacteria</taxon>
        <taxon>Pseudomonadati</taxon>
        <taxon>Pseudomonadota</taxon>
        <taxon>Hydrogenophilia</taxon>
        <taxon>Hydrogenophilales</taxon>
        <taxon>Hydrogenophilaceae</taxon>
        <taxon>Tepidiphilus</taxon>
    </lineage>
</organism>
<feature type="domain" description="PPIase FKBP-type" evidence="11">
    <location>
        <begin position="8"/>
        <end position="89"/>
    </location>
</feature>
<comment type="function">
    <text evidence="8">Also involved in hydrogenase metallocenter assembly, probably by participating in the nickel insertion step. This function in hydrogenase biosynthesis requires chaperone activity and the presence of the metal-binding domain, but not PPIase activity.</text>
</comment>
<keyword evidence="5 9" id="KW-0697">Rotamase</keyword>
<evidence type="ECO:0000256" key="3">
    <source>
        <dbReference type="ARBA" id="ARBA00006577"/>
    </source>
</evidence>
<evidence type="ECO:0000256" key="1">
    <source>
        <dbReference type="ARBA" id="ARBA00000971"/>
    </source>
</evidence>
<dbReference type="RefSeq" id="WP_142804665.1">
    <property type="nucleotide sequence ID" value="NZ_JAAAUB010000002.1"/>
</dbReference>
<reference evidence="12 13" key="1">
    <citation type="journal article" date="2020" name="Curr. Microbiol.">
        <title>Tepidiphilus baoligensis sp. nov., a Novel Bacterium of the Family Hydrogenophilaceae Isolated from an Oil Reservoir.</title>
        <authorList>
            <person name="Zhang X."/>
            <person name="Wang G."/>
            <person name="Ma X."/>
            <person name="Yu J."/>
            <person name="You J."/>
            <person name="Xue Y."/>
            <person name="Ma Y."/>
        </authorList>
    </citation>
    <scope>NUCLEOTIDE SEQUENCE [LARGE SCALE GENOMIC DNA]</scope>
    <source>
        <strain evidence="12 13">B18-69</strain>
    </source>
</reference>
<evidence type="ECO:0000256" key="10">
    <source>
        <dbReference type="RuleBase" id="RU003915"/>
    </source>
</evidence>
<dbReference type="InterPro" id="IPR046357">
    <property type="entry name" value="PPIase_dom_sf"/>
</dbReference>
<comment type="similarity">
    <text evidence="3 10">Belongs to the FKBP-type PPIase family.</text>
</comment>
<keyword evidence="13" id="KW-1185">Reference proteome</keyword>
<dbReference type="Pfam" id="PF00254">
    <property type="entry name" value="FKBP_C"/>
    <property type="match status" value="1"/>
</dbReference>
<dbReference type="GO" id="GO:0016853">
    <property type="term" value="F:isomerase activity"/>
    <property type="evidence" value="ECO:0007669"/>
    <property type="project" value="UniProtKB-KW"/>
</dbReference>
<keyword evidence="6" id="KW-0143">Chaperone</keyword>
<dbReference type="PROSITE" id="PS50059">
    <property type="entry name" value="FKBP_PPIASE"/>
    <property type="match status" value="1"/>
</dbReference>
<dbReference type="PANTHER" id="PTHR47861">
    <property type="entry name" value="FKBP-TYPE PEPTIDYL-PROLYL CIS-TRANS ISOMERASE SLYD"/>
    <property type="match status" value="1"/>
</dbReference>
<gene>
    <name evidence="12" type="ORF">GV368_02155</name>
</gene>
<dbReference type="EMBL" id="JAAAUB010000002">
    <property type="protein sequence ID" value="NMH15932.1"/>
    <property type="molecule type" value="Genomic_DNA"/>
</dbReference>
<evidence type="ECO:0000256" key="4">
    <source>
        <dbReference type="ARBA" id="ARBA00022490"/>
    </source>
</evidence>
<evidence type="ECO:0000259" key="11">
    <source>
        <dbReference type="PROSITE" id="PS50059"/>
    </source>
</evidence>
<evidence type="ECO:0000256" key="8">
    <source>
        <dbReference type="ARBA" id="ARBA00037071"/>
    </source>
</evidence>
<evidence type="ECO:0000256" key="5">
    <source>
        <dbReference type="ARBA" id="ARBA00023110"/>
    </source>
</evidence>
<evidence type="ECO:0000313" key="13">
    <source>
        <dbReference type="Proteomes" id="UP000669605"/>
    </source>
</evidence>
<evidence type="ECO:0000256" key="2">
    <source>
        <dbReference type="ARBA" id="ARBA00004496"/>
    </source>
</evidence>
<comment type="caution">
    <text evidence="12">The sequence shown here is derived from an EMBL/GenBank/DDBJ whole genome shotgun (WGS) entry which is preliminary data.</text>
</comment>
<proteinExistence type="inferred from homology"/>
<dbReference type="PANTHER" id="PTHR47861:SF3">
    <property type="entry name" value="FKBP-TYPE PEPTIDYL-PROLYL CIS-TRANS ISOMERASE SLYD"/>
    <property type="match status" value="1"/>
</dbReference>
<keyword evidence="4" id="KW-0963">Cytoplasm</keyword>
<dbReference type="SUPFAM" id="SSF54534">
    <property type="entry name" value="FKBP-like"/>
    <property type="match status" value="1"/>
</dbReference>